<feature type="region of interest" description="Disordered" evidence="1">
    <location>
        <begin position="182"/>
        <end position="205"/>
    </location>
</feature>
<sequence length="278" mass="28990">RWVLVDLANPGSAKVVAVKAMGVPAATATRTAGMNFGVATAVGILSAGLAPTVVDLGMLIVTAATSVTPGTSVTTIVAPVIYVTFGGTASAATIATTVMHHATAALTVTLAAVAQIEVIVTVARVGVQRLREELAAADPEFKAALKDKDDRMEEMQLRKQGEYVAMAMKSSFGDQLTKLLEASDSGGKPKKSTMGEREVSPTPVAEAPASTALLKRAEIGWPQSLIGGEKQLGTRMSWAEAAQVLEARMVDKTVVAQINKCIVAHFPKRTPPTSKAKR</sequence>
<accession>A0ABN9RF91</accession>
<dbReference type="Proteomes" id="UP001189429">
    <property type="component" value="Unassembled WGS sequence"/>
</dbReference>
<gene>
    <name evidence="2" type="ORF">PCOR1329_LOCUS20031</name>
</gene>
<dbReference type="EMBL" id="CAUYUJ010006448">
    <property type="protein sequence ID" value="CAK0817397.1"/>
    <property type="molecule type" value="Genomic_DNA"/>
</dbReference>
<evidence type="ECO:0000256" key="1">
    <source>
        <dbReference type="SAM" id="MobiDB-lite"/>
    </source>
</evidence>
<reference evidence="2" key="1">
    <citation type="submission" date="2023-10" db="EMBL/GenBank/DDBJ databases">
        <authorList>
            <person name="Chen Y."/>
            <person name="Shah S."/>
            <person name="Dougan E. K."/>
            <person name="Thang M."/>
            <person name="Chan C."/>
        </authorList>
    </citation>
    <scope>NUCLEOTIDE SEQUENCE [LARGE SCALE GENOMIC DNA]</scope>
</reference>
<feature type="non-terminal residue" evidence="2">
    <location>
        <position position="1"/>
    </location>
</feature>
<evidence type="ECO:0000313" key="2">
    <source>
        <dbReference type="EMBL" id="CAK0817397.1"/>
    </source>
</evidence>
<proteinExistence type="predicted"/>
<keyword evidence="3" id="KW-1185">Reference proteome</keyword>
<comment type="caution">
    <text evidence="2">The sequence shown here is derived from an EMBL/GenBank/DDBJ whole genome shotgun (WGS) entry which is preliminary data.</text>
</comment>
<feature type="non-terminal residue" evidence="2">
    <location>
        <position position="278"/>
    </location>
</feature>
<organism evidence="2 3">
    <name type="scientific">Prorocentrum cordatum</name>
    <dbReference type="NCBI Taxonomy" id="2364126"/>
    <lineage>
        <taxon>Eukaryota</taxon>
        <taxon>Sar</taxon>
        <taxon>Alveolata</taxon>
        <taxon>Dinophyceae</taxon>
        <taxon>Prorocentrales</taxon>
        <taxon>Prorocentraceae</taxon>
        <taxon>Prorocentrum</taxon>
    </lineage>
</organism>
<name>A0ABN9RF91_9DINO</name>
<evidence type="ECO:0000313" key="3">
    <source>
        <dbReference type="Proteomes" id="UP001189429"/>
    </source>
</evidence>
<protein>
    <submittedName>
        <fullName evidence="2">Uncharacterized protein</fullName>
    </submittedName>
</protein>